<feature type="compositionally biased region" description="Polar residues" evidence="2">
    <location>
        <begin position="85"/>
        <end position="106"/>
    </location>
</feature>
<dbReference type="Gene3D" id="4.10.240.10">
    <property type="entry name" value="Zn(2)-C6 fungal-type DNA-binding domain"/>
    <property type="match status" value="1"/>
</dbReference>
<dbReference type="Pfam" id="PF00172">
    <property type="entry name" value="Zn_clus"/>
    <property type="match status" value="1"/>
</dbReference>
<dbReference type="Pfam" id="PF11951">
    <property type="entry name" value="Fungal_trans_2"/>
    <property type="match status" value="1"/>
</dbReference>
<feature type="domain" description="Zn(2)-C6 fungal-type" evidence="3">
    <location>
        <begin position="10"/>
        <end position="38"/>
    </location>
</feature>
<dbReference type="InterPro" id="IPR053175">
    <property type="entry name" value="DHMBA_Reg_Transcription_Factor"/>
</dbReference>
<accession>A0A6A5TPF4</accession>
<dbReference type="InterPro" id="IPR036864">
    <property type="entry name" value="Zn2-C6_fun-type_DNA-bd_sf"/>
</dbReference>
<dbReference type="PANTHER" id="PTHR38791">
    <property type="entry name" value="ZN(II)2CYS6 TRANSCRIPTION FACTOR (EUROFUNG)-RELATED-RELATED"/>
    <property type="match status" value="1"/>
</dbReference>
<dbReference type="Proteomes" id="UP000800035">
    <property type="component" value="Unassembled WGS sequence"/>
</dbReference>
<dbReference type="InterPro" id="IPR021858">
    <property type="entry name" value="Fun_TF"/>
</dbReference>
<dbReference type="GO" id="GO:0000981">
    <property type="term" value="F:DNA-binding transcription factor activity, RNA polymerase II-specific"/>
    <property type="evidence" value="ECO:0007669"/>
    <property type="project" value="InterPro"/>
</dbReference>
<evidence type="ECO:0000256" key="1">
    <source>
        <dbReference type="ARBA" id="ARBA00023242"/>
    </source>
</evidence>
<dbReference type="EMBL" id="ML977001">
    <property type="protein sequence ID" value="KAF1953840.1"/>
    <property type="molecule type" value="Genomic_DNA"/>
</dbReference>
<dbReference type="CDD" id="cd00067">
    <property type="entry name" value="GAL4"/>
    <property type="match status" value="1"/>
</dbReference>
<feature type="region of interest" description="Disordered" evidence="2">
    <location>
        <begin position="482"/>
        <end position="511"/>
    </location>
</feature>
<dbReference type="InterPro" id="IPR001138">
    <property type="entry name" value="Zn2Cys6_DnaBD"/>
</dbReference>
<dbReference type="SMART" id="SM00066">
    <property type="entry name" value="GAL4"/>
    <property type="match status" value="1"/>
</dbReference>
<sequence>MPNVGTPSKGCKPCRDRKIKCDLKSPECGQCSRTKKICHGYRDALDMMFKDENEAVLKRTKKKYAVLSNSKSKELAVRRKHESEYQNPGVSAVSSKTRATSASEPASTRAPGPLQRSSTYPPIAPILISSLEVQGLGFRIANSVVKPSIMPRGDFDFLSAFFNGPNIEKVLQHSTNAVGLASLAISRKSPSVMRRAQDAYGKALQLTTQAVQSSTLVVKDSTLVSVLMLCFFEKMTYQGNDSVSLSKSHINGACALLKIRAEQTVKGFTSLDMGLVKQFYGTVLMSSLGMGMAVPDNMRDLWEACTRFGDGAGEGSWEDKMNNFVQASHDTIELTQDRTCAPIEGIERALRINRDLDNVQADIPDAWRYRTVHLEQPSQHVFGDYYDIYSDCWSVQVWNHLRLCRMTLHRYLRAQLTIQTQQKPLQRPMDDIMRQIDESERLSLECMSGICATIPQLTGQIPFPSRDPSSSQSLRAFPLPSQKLDEQSESQLRPPGFYLHPSRPTGLQINM</sequence>
<dbReference type="AlphaFoldDB" id="A0A6A5TPF4"/>
<feature type="non-terminal residue" evidence="4">
    <location>
        <position position="511"/>
    </location>
</feature>
<organism evidence="4 5">
    <name type="scientific">Byssothecium circinans</name>
    <dbReference type="NCBI Taxonomy" id="147558"/>
    <lineage>
        <taxon>Eukaryota</taxon>
        <taxon>Fungi</taxon>
        <taxon>Dikarya</taxon>
        <taxon>Ascomycota</taxon>
        <taxon>Pezizomycotina</taxon>
        <taxon>Dothideomycetes</taxon>
        <taxon>Pleosporomycetidae</taxon>
        <taxon>Pleosporales</taxon>
        <taxon>Massarineae</taxon>
        <taxon>Massarinaceae</taxon>
        <taxon>Byssothecium</taxon>
    </lineage>
</organism>
<keyword evidence="1" id="KW-0539">Nucleus</keyword>
<dbReference type="PANTHER" id="PTHR38791:SF5">
    <property type="entry name" value="TRANSCRIPTION FACTOR DBAG-RELATED"/>
    <property type="match status" value="1"/>
</dbReference>
<gene>
    <name evidence="4" type="ORF">CC80DRAFT_476676</name>
</gene>
<dbReference type="GO" id="GO:0008270">
    <property type="term" value="F:zinc ion binding"/>
    <property type="evidence" value="ECO:0007669"/>
    <property type="project" value="InterPro"/>
</dbReference>
<proteinExistence type="predicted"/>
<keyword evidence="5" id="KW-1185">Reference proteome</keyword>
<reference evidence="4" key="1">
    <citation type="journal article" date="2020" name="Stud. Mycol.">
        <title>101 Dothideomycetes genomes: a test case for predicting lifestyles and emergence of pathogens.</title>
        <authorList>
            <person name="Haridas S."/>
            <person name="Albert R."/>
            <person name="Binder M."/>
            <person name="Bloem J."/>
            <person name="Labutti K."/>
            <person name="Salamov A."/>
            <person name="Andreopoulos B."/>
            <person name="Baker S."/>
            <person name="Barry K."/>
            <person name="Bills G."/>
            <person name="Bluhm B."/>
            <person name="Cannon C."/>
            <person name="Castanera R."/>
            <person name="Culley D."/>
            <person name="Daum C."/>
            <person name="Ezra D."/>
            <person name="Gonzalez J."/>
            <person name="Henrissat B."/>
            <person name="Kuo A."/>
            <person name="Liang C."/>
            <person name="Lipzen A."/>
            <person name="Lutzoni F."/>
            <person name="Magnuson J."/>
            <person name="Mondo S."/>
            <person name="Nolan M."/>
            <person name="Ohm R."/>
            <person name="Pangilinan J."/>
            <person name="Park H.-J."/>
            <person name="Ramirez L."/>
            <person name="Alfaro M."/>
            <person name="Sun H."/>
            <person name="Tritt A."/>
            <person name="Yoshinaga Y."/>
            <person name="Zwiers L.-H."/>
            <person name="Turgeon B."/>
            <person name="Goodwin S."/>
            <person name="Spatafora J."/>
            <person name="Crous P."/>
            <person name="Grigoriev I."/>
        </authorList>
    </citation>
    <scope>NUCLEOTIDE SEQUENCE</scope>
    <source>
        <strain evidence="4">CBS 675.92</strain>
    </source>
</reference>
<evidence type="ECO:0000313" key="4">
    <source>
        <dbReference type="EMBL" id="KAF1953840.1"/>
    </source>
</evidence>
<dbReference type="PROSITE" id="PS00463">
    <property type="entry name" value="ZN2_CY6_FUNGAL_1"/>
    <property type="match status" value="1"/>
</dbReference>
<evidence type="ECO:0000259" key="3">
    <source>
        <dbReference type="PROSITE" id="PS50048"/>
    </source>
</evidence>
<feature type="region of interest" description="Disordered" evidence="2">
    <location>
        <begin position="75"/>
        <end position="117"/>
    </location>
</feature>
<dbReference type="PROSITE" id="PS50048">
    <property type="entry name" value="ZN2_CY6_FUNGAL_2"/>
    <property type="match status" value="1"/>
</dbReference>
<evidence type="ECO:0000256" key="2">
    <source>
        <dbReference type="SAM" id="MobiDB-lite"/>
    </source>
</evidence>
<name>A0A6A5TPF4_9PLEO</name>
<feature type="compositionally biased region" description="Basic and acidic residues" evidence="2">
    <location>
        <begin position="75"/>
        <end position="84"/>
    </location>
</feature>
<dbReference type="SUPFAM" id="SSF57701">
    <property type="entry name" value="Zn2/Cys6 DNA-binding domain"/>
    <property type="match status" value="1"/>
</dbReference>
<dbReference type="OrthoDB" id="5429770at2759"/>
<evidence type="ECO:0000313" key="5">
    <source>
        <dbReference type="Proteomes" id="UP000800035"/>
    </source>
</evidence>
<protein>
    <recommendedName>
        <fullName evidence="3">Zn(2)-C6 fungal-type domain-containing protein</fullName>
    </recommendedName>
</protein>